<reference evidence="7" key="1">
    <citation type="journal article" date="2020" name="Stud. Mycol.">
        <title>101 Dothideomycetes genomes: a test case for predicting lifestyles and emergence of pathogens.</title>
        <authorList>
            <person name="Haridas S."/>
            <person name="Albert R."/>
            <person name="Binder M."/>
            <person name="Bloem J."/>
            <person name="Labutti K."/>
            <person name="Salamov A."/>
            <person name="Andreopoulos B."/>
            <person name="Baker S."/>
            <person name="Barry K."/>
            <person name="Bills G."/>
            <person name="Bluhm B."/>
            <person name="Cannon C."/>
            <person name="Castanera R."/>
            <person name="Culley D."/>
            <person name="Daum C."/>
            <person name="Ezra D."/>
            <person name="Gonzalez J."/>
            <person name="Henrissat B."/>
            <person name="Kuo A."/>
            <person name="Liang C."/>
            <person name="Lipzen A."/>
            <person name="Lutzoni F."/>
            <person name="Magnuson J."/>
            <person name="Mondo S."/>
            <person name="Nolan M."/>
            <person name="Ohm R."/>
            <person name="Pangilinan J."/>
            <person name="Park H.-J."/>
            <person name="Ramirez L."/>
            <person name="Alfaro M."/>
            <person name="Sun H."/>
            <person name="Tritt A."/>
            <person name="Yoshinaga Y."/>
            <person name="Zwiers L.-H."/>
            <person name="Turgeon B."/>
            <person name="Goodwin S."/>
            <person name="Spatafora J."/>
            <person name="Crous P."/>
            <person name="Grigoriev I."/>
        </authorList>
    </citation>
    <scope>NUCLEOTIDE SEQUENCE</scope>
    <source>
        <strain evidence="7">ATCC 36951</strain>
    </source>
</reference>
<feature type="domain" description="D-isomer specific 2-hydroxyacid dehydrogenase NAD-binding" evidence="6">
    <location>
        <begin position="103"/>
        <end position="284"/>
    </location>
</feature>
<dbReference type="GeneID" id="54563903"/>
<dbReference type="GO" id="GO:0016616">
    <property type="term" value="F:oxidoreductase activity, acting on the CH-OH group of donors, NAD or NADP as acceptor"/>
    <property type="evidence" value="ECO:0007669"/>
    <property type="project" value="InterPro"/>
</dbReference>
<evidence type="ECO:0000256" key="2">
    <source>
        <dbReference type="ARBA" id="ARBA00023002"/>
    </source>
</evidence>
<dbReference type="PANTHER" id="PTHR43761:SF1">
    <property type="entry name" value="D-ISOMER SPECIFIC 2-HYDROXYACID DEHYDROGENASE CATALYTIC DOMAIN-CONTAINING PROTEIN-RELATED"/>
    <property type="match status" value="1"/>
</dbReference>
<evidence type="ECO:0000259" key="5">
    <source>
        <dbReference type="Pfam" id="PF00389"/>
    </source>
</evidence>
<evidence type="ECO:0000313" key="8">
    <source>
        <dbReference type="Proteomes" id="UP000799537"/>
    </source>
</evidence>
<gene>
    <name evidence="7" type="ORF">M409DRAFT_36894</name>
</gene>
<dbReference type="OrthoDB" id="298012at2759"/>
<dbReference type="InterPro" id="IPR029753">
    <property type="entry name" value="D-isomer_DH_CS"/>
</dbReference>
<feature type="domain" description="D-isomer specific 2-hydroxyacid dehydrogenase catalytic" evidence="5">
    <location>
        <begin position="6"/>
        <end position="305"/>
    </location>
</feature>
<dbReference type="InterPro" id="IPR006139">
    <property type="entry name" value="D-isomer_2_OHA_DH_cat_dom"/>
</dbReference>
<proteinExistence type="inferred from homology"/>
<name>A0A6A6CE09_ZASCE</name>
<evidence type="ECO:0000259" key="6">
    <source>
        <dbReference type="Pfam" id="PF02826"/>
    </source>
</evidence>
<evidence type="ECO:0000256" key="1">
    <source>
        <dbReference type="ARBA" id="ARBA00005854"/>
    </source>
</evidence>
<sequence>MAAVVALDAFDPEGSKYLHQVFPDVIEQGHPLHATWTEHAVGLFVAKSRVTREMISKAKKLRIIVRHGTGYDNIDAEACREHGVILCYCPGISAMNVAEVVLALTGACAKNLIEVSRQLRAGEKLNKKFKSLYSAALLTGKTFGIVGGGTIGQLVAKNVGAYEGNLIVYDPALPAQSWEALPHTRAASLDEILPQVDVLSIHVPLLSATRDMIAAPQLRMMKPTAVLINTARGGVVNEPDLWDALRNNIIASAGVDAWVKEPPTKEDYGHVLEMDNVVTTPHIGGSPAEIQTATCRAMVDRMKEALIDGVKPKDRVC</sequence>
<dbReference type="InterPro" id="IPR006140">
    <property type="entry name" value="D-isomer_DH_NAD-bd"/>
</dbReference>
<dbReference type="Pfam" id="PF00389">
    <property type="entry name" value="2-Hacid_dh"/>
    <property type="match status" value="1"/>
</dbReference>
<keyword evidence="2 4" id="KW-0560">Oxidoreductase</keyword>
<comment type="similarity">
    <text evidence="1 4">Belongs to the D-isomer specific 2-hydroxyacid dehydrogenase family.</text>
</comment>
<dbReference type="AlphaFoldDB" id="A0A6A6CE09"/>
<dbReference type="SUPFAM" id="SSF51735">
    <property type="entry name" value="NAD(P)-binding Rossmann-fold domains"/>
    <property type="match status" value="1"/>
</dbReference>
<dbReference type="RefSeq" id="XP_033666333.1">
    <property type="nucleotide sequence ID" value="XM_033810631.1"/>
</dbReference>
<evidence type="ECO:0008006" key="9">
    <source>
        <dbReference type="Google" id="ProtNLM"/>
    </source>
</evidence>
<evidence type="ECO:0000256" key="3">
    <source>
        <dbReference type="ARBA" id="ARBA00023027"/>
    </source>
</evidence>
<organism evidence="7 8">
    <name type="scientific">Zasmidium cellare ATCC 36951</name>
    <dbReference type="NCBI Taxonomy" id="1080233"/>
    <lineage>
        <taxon>Eukaryota</taxon>
        <taxon>Fungi</taxon>
        <taxon>Dikarya</taxon>
        <taxon>Ascomycota</taxon>
        <taxon>Pezizomycotina</taxon>
        <taxon>Dothideomycetes</taxon>
        <taxon>Dothideomycetidae</taxon>
        <taxon>Mycosphaerellales</taxon>
        <taxon>Mycosphaerellaceae</taxon>
        <taxon>Zasmidium</taxon>
    </lineage>
</organism>
<dbReference type="SUPFAM" id="SSF52283">
    <property type="entry name" value="Formate/glycerate dehydrogenase catalytic domain-like"/>
    <property type="match status" value="1"/>
</dbReference>
<dbReference type="InterPro" id="IPR050418">
    <property type="entry name" value="D-iso_2-hydroxyacid_DH_PdxB"/>
</dbReference>
<dbReference type="Proteomes" id="UP000799537">
    <property type="component" value="Unassembled WGS sequence"/>
</dbReference>
<accession>A0A6A6CE09</accession>
<dbReference type="EMBL" id="ML993600">
    <property type="protein sequence ID" value="KAF2165444.1"/>
    <property type="molecule type" value="Genomic_DNA"/>
</dbReference>
<protein>
    <recommendedName>
        <fullName evidence="9">D-isomer specific 2-hydroxyacid dehydrogenase NAD-binding domain-containing protein</fullName>
    </recommendedName>
</protein>
<dbReference type="PANTHER" id="PTHR43761">
    <property type="entry name" value="D-ISOMER SPECIFIC 2-HYDROXYACID DEHYDROGENASE FAMILY PROTEIN (AFU_ORTHOLOGUE AFUA_1G13630)"/>
    <property type="match status" value="1"/>
</dbReference>
<evidence type="ECO:0000313" key="7">
    <source>
        <dbReference type="EMBL" id="KAF2165444.1"/>
    </source>
</evidence>
<dbReference type="GO" id="GO:0051287">
    <property type="term" value="F:NAD binding"/>
    <property type="evidence" value="ECO:0007669"/>
    <property type="project" value="InterPro"/>
</dbReference>
<dbReference type="Pfam" id="PF02826">
    <property type="entry name" value="2-Hacid_dh_C"/>
    <property type="match status" value="1"/>
</dbReference>
<keyword evidence="3" id="KW-0520">NAD</keyword>
<evidence type="ECO:0000256" key="4">
    <source>
        <dbReference type="RuleBase" id="RU003719"/>
    </source>
</evidence>
<dbReference type="PROSITE" id="PS00671">
    <property type="entry name" value="D_2_HYDROXYACID_DH_3"/>
    <property type="match status" value="1"/>
</dbReference>
<dbReference type="InterPro" id="IPR036291">
    <property type="entry name" value="NAD(P)-bd_dom_sf"/>
</dbReference>
<dbReference type="Gene3D" id="3.40.50.720">
    <property type="entry name" value="NAD(P)-binding Rossmann-like Domain"/>
    <property type="match status" value="2"/>
</dbReference>
<keyword evidence="8" id="KW-1185">Reference proteome</keyword>